<evidence type="ECO:0000313" key="1">
    <source>
        <dbReference type="EMBL" id="KAI3359448.1"/>
    </source>
</evidence>
<organism evidence="1 2">
    <name type="scientific">Scortum barcoo</name>
    <name type="common">barcoo grunter</name>
    <dbReference type="NCBI Taxonomy" id="214431"/>
    <lineage>
        <taxon>Eukaryota</taxon>
        <taxon>Metazoa</taxon>
        <taxon>Chordata</taxon>
        <taxon>Craniata</taxon>
        <taxon>Vertebrata</taxon>
        <taxon>Euteleostomi</taxon>
        <taxon>Actinopterygii</taxon>
        <taxon>Neopterygii</taxon>
        <taxon>Teleostei</taxon>
        <taxon>Neoteleostei</taxon>
        <taxon>Acanthomorphata</taxon>
        <taxon>Eupercaria</taxon>
        <taxon>Centrarchiformes</taxon>
        <taxon>Terapontoidei</taxon>
        <taxon>Terapontidae</taxon>
        <taxon>Scortum</taxon>
    </lineage>
</organism>
<proteinExistence type="predicted"/>
<comment type="caution">
    <text evidence="1">The sequence shown here is derived from an EMBL/GenBank/DDBJ whole genome shotgun (WGS) entry which is preliminary data.</text>
</comment>
<keyword evidence="2" id="KW-1185">Reference proteome</keyword>
<sequence>MDQPPQCVAMYLLVLSFGLLMDGGVCQHYYLLRPIPSDSLPLVELKEDPDPVFDPKERDLNETELKSALGDFDARFLSVLPPVEDKYAGNDELDDLEVQKPGGVLPKEIRAVDFDVQFGKKNKPSKKLKRRLQQWLWAYSFCPVVYTWTDLGNRFWPRFVRAGSCLGKRSCSVPEGMVCKPANSTHLTMLRWRQHVINNLPPGLQLSSSCLISVKVSVMHQASYMLIKEAAETQQEPELRREELEGEVIDAPRVSPSESAKLFKYKIFELLFFKKKGKFQQGRSVPANTSCRLEDAGPLMPFVTPELGSLRRRVAWRSAVRGPLQSEIPNGPPAPGLVRSLPLIYQRASPGAAGFMELYVSVNSEGRRRSSSSVIKVSLEENVTDVEACASEKKREWDCQTCRLRRSDGWRVR</sequence>
<dbReference type="Proteomes" id="UP000831701">
    <property type="component" value="Chromosome 17"/>
</dbReference>
<name>A0ACB8VV32_9TELE</name>
<accession>A0ACB8VV32</accession>
<reference evidence="1" key="1">
    <citation type="submission" date="2022-04" db="EMBL/GenBank/DDBJ databases">
        <title>Jade perch genome.</title>
        <authorList>
            <person name="Chao B."/>
        </authorList>
    </citation>
    <scope>NUCLEOTIDE SEQUENCE</scope>
    <source>
        <strain evidence="1">CB-2022</strain>
    </source>
</reference>
<protein>
    <submittedName>
        <fullName evidence="1">Uncharacterized protein</fullName>
    </submittedName>
</protein>
<dbReference type="EMBL" id="CM041547">
    <property type="protein sequence ID" value="KAI3359448.1"/>
    <property type="molecule type" value="Genomic_DNA"/>
</dbReference>
<evidence type="ECO:0000313" key="2">
    <source>
        <dbReference type="Proteomes" id="UP000831701"/>
    </source>
</evidence>
<gene>
    <name evidence="1" type="ORF">L3Q82_002629</name>
</gene>